<feature type="region of interest" description="Disordered" evidence="7">
    <location>
        <begin position="1"/>
        <end position="24"/>
    </location>
</feature>
<dbReference type="OMA" id="ANISQRC"/>
<accession>G0N4V8</accession>
<dbReference type="InterPro" id="IPR046344">
    <property type="entry name" value="TAF6_C_sf"/>
</dbReference>
<dbReference type="PANTHER" id="PTHR10221:SF9">
    <property type="entry name" value="TRANSCRIPTION INITIATION FACTOR TFIID SUBUNIT 6"/>
    <property type="match status" value="1"/>
</dbReference>
<organism evidence="10">
    <name type="scientific">Caenorhabditis brenneri</name>
    <name type="common">Nematode worm</name>
    <dbReference type="NCBI Taxonomy" id="135651"/>
    <lineage>
        <taxon>Eukaryota</taxon>
        <taxon>Metazoa</taxon>
        <taxon>Ecdysozoa</taxon>
        <taxon>Nematoda</taxon>
        <taxon>Chromadorea</taxon>
        <taxon>Rhabditida</taxon>
        <taxon>Rhabditina</taxon>
        <taxon>Rhabditomorpha</taxon>
        <taxon>Rhabditoidea</taxon>
        <taxon>Rhabditidae</taxon>
        <taxon>Peloderinae</taxon>
        <taxon>Caenorhabditis</taxon>
    </lineage>
</organism>
<evidence type="ECO:0000256" key="6">
    <source>
        <dbReference type="ARBA" id="ARBA00040091"/>
    </source>
</evidence>
<comment type="subcellular location">
    <subcellularLocation>
        <location evidence="1">Nucleus</location>
    </subcellularLocation>
</comment>
<gene>
    <name evidence="9" type="primary">Cbn-taf-6.1</name>
    <name evidence="9" type="ORF">CAEBREN_15367</name>
</gene>
<evidence type="ECO:0000256" key="1">
    <source>
        <dbReference type="ARBA" id="ARBA00004123"/>
    </source>
</evidence>
<proteinExistence type="inferred from homology"/>
<dbReference type="GO" id="GO:0016251">
    <property type="term" value="F:RNA polymerase II general transcription initiation factor activity"/>
    <property type="evidence" value="ECO:0007669"/>
    <property type="project" value="InterPro"/>
</dbReference>
<evidence type="ECO:0000256" key="2">
    <source>
        <dbReference type="ARBA" id="ARBA00007688"/>
    </source>
</evidence>
<dbReference type="CDD" id="cd08050">
    <property type="entry name" value="TAF6C"/>
    <property type="match status" value="1"/>
</dbReference>
<feature type="compositionally biased region" description="Polar residues" evidence="7">
    <location>
        <begin position="1"/>
        <end position="15"/>
    </location>
</feature>
<dbReference type="SMART" id="SM00803">
    <property type="entry name" value="TAF"/>
    <property type="match status" value="1"/>
</dbReference>
<dbReference type="InParanoid" id="G0N4V8"/>
<dbReference type="GO" id="GO:0046695">
    <property type="term" value="C:SLIK (SAGA-like) complex"/>
    <property type="evidence" value="ECO:0007669"/>
    <property type="project" value="InterPro"/>
</dbReference>
<dbReference type="EMBL" id="GL379838">
    <property type="protein sequence ID" value="EGT52763.1"/>
    <property type="molecule type" value="Genomic_DNA"/>
</dbReference>
<feature type="domain" description="TATA box binding protein associated factor (TAF) histone-like fold" evidence="8">
    <location>
        <begin position="26"/>
        <end position="86"/>
    </location>
</feature>
<dbReference type="Pfam" id="PF02969">
    <property type="entry name" value="TAF"/>
    <property type="match status" value="1"/>
</dbReference>
<dbReference type="InterPro" id="IPR011442">
    <property type="entry name" value="TAF6_C"/>
</dbReference>
<dbReference type="FunFam" id="1.25.40.770:FF:000001">
    <property type="entry name" value="Transcription initiation factor TFIID subunit 6"/>
    <property type="match status" value="1"/>
</dbReference>
<protein>
    <recommendedName>
        <fullName evidence="6">Transcription initiation factor TFIID subunit 6</fullName>
    </recommendedName>
</protein>
<dbReference type="Gene3D" id="1.25.40.770">
    <property type="entry name" value="TAF6, C-terminal HEAT repeat domain"/>
    <property type="match status" value="1"/>
</dbReference>
<evidence type="ECO:0000256" key="5">
    <source>
        <dbReference type="ARBA" id="ARBA00023242"/>
    </source>
</evidence>
<dbReference type="GO" id="GO:0005669">
    <property type="term" value="C:transcription factor TFIID complex"/>
    <property type="evidence" value="ECO:0007669"/>
    <property type="project" value="InterPro"/>
</dbReference>
<dbReference type="PANTHER" id="PTHR10221">
    <property type="entry name" value="TRANSCRIPTION INITIATION FACTOR TFIID SUBUNIT 6"/>
    <property type="match status" value="1"/>
</dbReference>
<evidence type="ECO:0000256" key="3">
    <source>
        <dbReference type="ARBA" id="ARBA00023015"/>
    </source>
</evidence>
<dbReference type="Proteomes" id="UP000008068">
    <property type="component" value="Unassembled WGS sequence"/>
</dbReference>
<comment type="similarity">
    <text evidence="2">Belongs to the TAF6 family.</text>
</comment>
<sequence length="471" mass="53070">MFKPSAANTASTSTKPPEEPVTHQEPVFTQTCADMLGITNLDSSAAELMEFLARETLKETLRLARTWTHRSARRKVTIADLEHTIKYMQNTGNLNIASVDTLNLGIHQLTAVPGTSGGLYSFQKASNDIDVDKEDTETFVKIPREIRLISYPLVTDGQPVQSDYTVNVDEEDGTYFEKNAPEVMAPIQEKTTHQNAKRSCLQMFREAVKSTKLEEKVGLKPMAIEMLTVEQQIFMKDIITVCMGQDDKKRHEALYTLENDAGLQVVLPHLTERICKSISANISQRCLSLIIYAGRVLRSLSHNKACDMTVTLHHVLPALLSCCVGRNMCTRPEADNHWALRDFSAKTLVGIVREQVDKRDSGFTARRLFDFSYRIFKDPSSSFPMIYGTILILQEFVPDAKKAMWLLTEFQSMSVCCKQHIEAVNRTAAQQLTMQEAAKLSQQLTKTENILRSRFNLPLTSSGPVLNRKFL</sequence>
<dbReference type="STRING" id="135651.G0N4V8"/>
<evidence type="ECO:0000256" key="7">
    <source>
        <dbReference type="SAM" id="MobiDB-lite"/>
    </source>
</evidence>
<dbReference type="eggNOG" id="KOG2549">
    <property type="taxonomic scope" value="Eukaryota"/>
</dbReference>
<dbReference type="InterPro" id="IPR004823">
    <property type="entry name" value="TAF_TATA-bd_Histone-like_dom"/>
</dbReference>
<dbReference type="GO" id="GO:0000124">
    <property type="term" value="C:SAGA complex"/>
    <property type="evidence" value="ECO:0007669"/>
    <property type="project" value="InterPro"/>
</dbReference>
<evidence type="ECO:0000313" key="9">
    <source>
        <dbReference type="EMBL" id="EGT52763.1"/>
    </source>
</evidence>
<keyword evidence="10" id="KW-1185">Reference proteome</keyword>
<dbReference type="Pfam" id="PF07571">
    <property type="entry name" value="TAF6_C"/>
    <property type="match status" value="1"/>
</dbReference>
<reference evidence="10" key="1">
    <citation type="submission" date="2011-07" db="EMBL/GenBank/DDBJ databases">
        <authorList>
            <consortium name="Caenorhabditis brenneri Sequencing and Analysis Consortium"/>
            <person name="Wilson R.K."/>
        </authorList>
    </citation>
    <scope>NUCLEOTIDE SEQUENCE [LARGE SCALE GENOMIC DNA]</scope>
    <source>
        <strain evidence="10">PB2801</strain>
    </source>
</reference>
<keyword evidence="5" id="KW-0539">Nucleus</keyword>
<dbReference type="FunCoup" id="G0N4V8">
    <property type="interactions" value="2243"/>
</dbReference>
<name>G0N4V8_CAEBE</name>
<keyword evidence="4" id="KW-0804">Transcription</keyword>
<evidence type="ECO:0000256" key="4">
    <source>
        <dbReference type="ARBA" id="ARBA00023163"/>
    </source>
</evidence>
<dbReference type="InterPro" id="IPR037796">
    <property type="entry name" value="TAF6"/>
</dbReference>
<dbReference type="GO" id="GO:0051123">
    <property type="term" value="P:RNA polymerase II preinitiation complex assembly"/>
    <property type="evidence" value="ECO:0007669"/>
    <property type="project" value="TreeGrafter"/>
</dbReference>
<dbReference type="OrthoDB" id="361039at2759"/>
<dbReference type="AlphaFoldDB" id="G0N4V8"/>
<evidence type="ECO:0000259" key="8">
    <source>
        <dbReference type="SMART" id="SM00803"/>
    </source>
</evidence>
<evidence type="ECO:0000313" key="10">
    <source>
        <dbReference type="Proteomes" id="UP000008068"/>
    </source>
</evidence>
<dbReference type="GO" id="GO:0003713">
    <property type="term" value="F:transcription coactivator activity"/>
    <property type="evidence" value="ECO:0007669"/>
    <property type="project" value="TreeGrafter"/>
</dbReference>
<keyword evidence="3" id="KW-0805">Transcription regulation</keyword>
<dbReference type="HOGENOM" id="CLU_580358_0_0_1"/>